<sequence>MALLTRTLWDIHMEANTLWVKWVHAIYLRGRTIWEYTTRNRDSYLMKRLCTIRDAIVLAYGSPRGAIAGMAKMVAGRKFLSGKVYELLRTPRPRRPWMSTIWKHYIPPKYTFTVWLACRNRLATTDNLLFFAMADWSCVFCKGPMETKSHLFFACPFTSAIWGAIKEWLGIKRQMNTCESAIKWLKKEFEGCRVNHRAARLGFAATIYEIWMARNALRFDGTKPAQDAIIAKVKVATYRILYRIFPENTPILLGPQRV</sequence>
<comment type="caution">
    <text evidence="2">The sequence shown here is derived from an EMBL/GenBank/DDBJ whole genome shotgun (WGS) entry which is preliminary data.</text>
</comment>
<dbReference type="InterPro" id="IPR026960">
    <property type="entry name" value="RVT-Znf"/>
</dbReference>
<reference evidence="2 3" key="1">
    <citation type="submission" date="2024-01" db="EMBL/GenBank/DDBJ databases">
        <title>The complete chloroplast genome sequence of Lithospermum erythrorhizon: insights into the phylogenetic relationship among Boraginaceae species and the maternal lineages of purple gromwells.</title>
        <authorList>
            <person name="Okada T."/>
            <person name="Watanabe K."/>
        </authorList>
    </citation>
    <scope>NUCLEOTIDE SEQUENCE [LARGE SCALE GENOMIC DNA]</scope>
</reference>
<proteinExistence type="predicted"/>
<dbReference type="EMBL" id="BAABME010049169">
    <property type="protein sequence ID" value="GAA0155002.1"/>
    <property type="molecule type" value="Genomic_DNA"/>
</dbReference>
<keyword evidence="3" id="KW-1185">Reference proteome</keyword>
<accession>A0AAV3PTA7</accession>
<protein>
    <recommendedName>
        <fullName evidence="1">Reverse transcriptase zinc-binding domain-containing protein</fullName>
    </recommendedName>
</protein>
<feature type="domain" description="Reverse transcriptase zinc-binding" evidence="1">
    <location>
        <begin position="79"/>
        <end position="162"/>
    </location>
</feature>
<dbReference type="PANTHER" id="PTHR33116">
    <property type="entry name" value="REVERSE TRANSCRIPTASE ZINC-BINDING DOMAIN-CONTAINING PROTEIN-RELATED-RELATED"/>
    <property type="match status" value="1"/>
</dbReference>
<evidence type="ECO:0000313" key="3">
    <source>
        <dbReference type="Proteomes" id="UP001454036"/>
    </source>
</evidence>
<name>A0AAV3PTA7_LITER</name>
<gene>
    <name evidence="2" type="ORF">LIER_44117</name>
</gene>
<dbReference type="AlphaFoldDB" id="A0AAV3PTA7"/>
<evidence type="ECO:0000313" key="2">
    <source>
        <dbReference type="EMBL" id="GAA0155002.1"/>
    </source>
</evidence>
<dbReference type="PANTHER" id="PTHR33116:SF66">
    <property type="entry name" value="REVERSE TRANSCRIPTASE ZINC-BINDING DOMAIN-CONTAINING PROTEIN"/>
    <property type="match status" value="1"/>
</dbReference>
<organism evidence="2 3">
    <name type="scientific">Lithospermum erythrorhizon</name>
    <name type="common">Purple gromwell</name>
    <name type="synonym">Lithospermum officinale var. erythrorhizon</name>
    <dbReference type="NCBI Taxonomy" id="34254"/>
    <lineage>
        <taxon>Eukaryota</taxon>
        <taxon>Viridiplantae</taxon>
        <taxon>Streptophyta</taxon>
        <taxon>Embryophyta</taxon>
        <taxon>Tracheophyta</taxon>
        <taxon>Spermatophyta</taxon>
        <taxon>Magnoliopsida</taxon>
        <taxon>eudicotyledons</taxon>
        <taxon>Gunneridae</taxon>
        <taxon>Pentapetalae</taxon>
        <taxon>asterids</taxon>
        <taxon>lamiids</taxon>
        <taxon>Boraginales</taxon>
        <taxon>Boraginaceae</taxon>
        <taxon>Boraginoideae</taxon>
        <taxon>Lithospermeae</taxon>
        <taxon>Lithospermum</taxon>
    </lineage>
</organism>
<evidence type="ECO:0000259" key="1">
    <source>
        <dbReference type="Pfam" id="PF13966"/>
    </source>
</evidence>
<dbReference type="Proteomes" id="UP001454036">
    <property type="component" value="Unassembled WGS sequence"/>
</dbReference>
<dbReference type="Pfam" id="PF13966">
    <property type="entry name" value="zf-RVT"/>
    <property type="match status" value="1"/>
</dbReference>